<comment type="caution">
    <text evidence="2">The sequence shown here is derived from an EMBL/GenBank/DDBJ whole genome shotgun (WGS) entry which is preliminary data.</text>
</comment>
<name>A0A916WP84_9MICO</name>
<keyword evidence="1" id="KW-1133">Transmembrane helix</keyword>
<gene>
    <name evidence="2" type="ORF">GCM10011492_03060</name>
</gene>
<keyword evidence="1" id="KW-0812">Transmembrane</keyword>
<feature type="transmembrane region" description="Helical" evidence="1">
    <location>
        <begin position="86"/>
        <end position="106"/>
    </location>
</feature>
<keyword evidence="3" id="KW-1185">Reference proteome</keyword>
<accession>A0A916WP84</accession>
<protein>
    <submittedName>
        <fullName evidence="2">Uncharacterized protein</fullName>
    </submittedName>
</protein>
<evidence type="ECO:0000313" key="3">
    <source>
        <dbReference type="Proteomes" id="UP000636793"/>
    </source>
</evidence>
<dbReference type="Proteomes" id="UP000636793">
    <property type="component" value="Unassembled WGS sequence"/>
</dbReference>
<feature type="transmembrane region" description="Helical" evidence="1">
    <location>
        <begin position="21"/>
        <end position="44"/>
    </location>
</feature>
<evidence type="ECO:0000256" key="1">
    <source>
        <dbReference type="SAM" id="Phobius"/>
    </source>
</evidence>
<keyword evidence="1" id="KW-0472">Membrane</keyword>
<sequence length="185" mass="19479">MNFLPRMERIVQLHRDRVNALAAALLAALVLLVITDVAGTMSWYGLAATLVAGVVLLGNSDSFSGLLLLAAMILQWLTSGMDAGSWWVIPAAWLLLVAHVAVALVASGPDQAPIPRAILAVWVPRTILVGLATTLVAGLTLLIEPTNNEIMPYGATAALLALIVAILVMIRLTGGEDKETPGTDR</sequence>
<dbReference type="AlphaFoldDB" id="A0A916WP84"/>
<reference evidence="2" key="2">
    <citation type="submission" date="2020-09" db="EMBL/GenBank/DDBJ databases">
        <authorList>
            <person name="Sun Q."/>
            <person name="Zhou Y."/>
        </authorList>
    </citation>
    <scope>NUCLEOTIDE SEQUENCE</scope>
    <source>
        <strain evidence="2">CGMCC 1.15085</strain>
    </source>
</reference>
<feature type="transmembrane region" description="Helical" evidence="1">
    <location>
        <begin position="150"/>
        <end position="170"/>
    </location>
</feature>
<feature type="transmembrane region" description="Helical" evidence="1">
    <location>
        <begin position="118"/>
        <end position="143"/>
    </location>
</feature>
<dbReference type="EMBL" id="BMHI01000001">
    <property type="protein sequence ID" value="GGB16675.1"/>
    <property type="molecule type" value="Genomic_DNA"/>
</dbReference>
<feature type="transmembrane region" description="Helical" evidence="1">
    <location>
        <begin position="50"/>
        <end position="74"/>
    </location>
</feature>
<proteinExistence type="predicted"/>
<reference evidence="2" key="1">
    <citation type="journal article" date="2014" name="Int. J. Syst. Evol. Microbiol.">
        <title>Complete genome sequence of Corynebacterium casei LMG S-19264T (=DSM 44701T), isolated from a smear-ripened cheese.</title>
        <authorList>
            <consortium name="US DOE Joint Genome Institute (JGI-PGF)"/>
            <person name="Walter F."/>
            <person name="Albersmeier A."/>
            <person name="Kalinowski J."/>
            <person name="Ruckert C."/>
        </authorList>
    </citation>
    <scope>NUCLEOTIDE SEQUENCE</scope>
    <source>
        <strain evidence="2">CGMCC 1.15085</strain>
    </source>
</reference>
<evidence type="ECO:0000313" key="2">
    <source>
        <dbReference type="EMBL" id="GGB16675.1"/>
    </source>
</evidence>
<organism evidence="2 3">
    <name type="scientific">Flexivirga endophytica</name>
    <dbReference type="NCBI Taxonomy" id="1849103"/>
    <lineage>
        <taxon>Bacteria</taxon>
        <taxon>Bacillati</taxon>
        <taxon>Actinomycetota</taxon>
        <taxon>Actinomycetes</taxon>
        <taxon>Micrococcales</taxon>
        <taxon>Dermacoccaceae</taxon>
        <taxon>Flexivirga</taxon>
    </lineage>
</organism>
<dbReference type="RefSeq" id="WP_188835200.1">
    <property type="nucleotide sequence ID" value="NZ_BMHI01000001.1"/>
</dbReference>